<comment type="similarity">
    <text evidence="1">Belongs to the FdhD family.</text>
</comment>
<gene>
    <name evidence="1" type="primary">fdhD</name>
    <name evidence="2" type="ORF">HPTL_1872</name>
</gene>
<reference evidence="2 3" key="1">
    <citation type="submission" date="2018-04" db="EMBL/GenBank/DDBJ databases">
        <title>Complete genome sequence of Hydrogenophilus thermoluteolus TH-1.</title>
        <authorList>
            <person name="Arai H."/>
        </authorList>
    </citation>
    <scope>NUCLEOTIDE SEQUENCE [LARGE SCALE GENOMIC DNA]</scope>
    <source>
        <strain evidence="2 3">TH-1</strain>
    </source>
</reference>
<dbReference type="Pfam" id="PF02634">
    <property type="entry name" value="FdhD-NarQ"/>
    <property type="match status" value="1"/>
</dbReference>
<comment type="function">
    <text evidence="1">Required for formate dehydrogenase (FDH) activity. Acts as a sulfur carrier protein that transfers sulfur from IscS to the molybdenum cofactor prior to its insertion into FDH.</text>
</comment>
<dbReference type="AlphaFoldDB" id="A0A2Z6E0H8"/>
<comment type="caution">
    <text evidence="1">Lacks conserved residue(s) required for the propagation of feature annotation.</text>
</comment>
<dbReference type="InterPro" id="IPR003786">
    <property type="entry name" value="FdhD"/>
</dbReference>
<keyword evidence="3" id="KW-1185">Reference proteome</keyword>
<keyword evidence="1" id="KW-0501">Molybdenum cofactor biosynthesis</keyword>
<evidence type="ECO:0000256" key="1">
    <source>
        <dbReference type="HAMAP-Rule" id="MF_00187"/>
    </source>
</evidence>
<dbReference type="Proteomes" id="UP000262004">
    <property type="component" value="Chromosome"/>
</dbReference>
<dbReference type="Gene3D" id="3.10.20.10">
    <property type="match status" value="1"/>
</dbReference>
<keyword evidence="1" id="KW-0963">Cytoplasm</keyword>
<protein>
    <recommendedName>
        <fullName evidence="1">Sulfur carrier protein FdhD</fullName>
    </recommendedName>
</protein>
<dbReference type="PIRSF" id="PIRSF015626">
    <property type="entry name" value="FdhD"/>
    <property type="match status" value="1"/>
</dbReference>
<dbReference type="OrthoDB" id="3197277at2"/>
<dbReference type="EMBL" id="AP018558">
    <property type="protein sequence ID" value="BBD78128.1"/>
    <property type="molecule type" value="Genomic_DNA"/>
</dbReference>
<dbReference type="RefSeq" id="WP_119335786.1">
    <property type="nucleotide sequence ID" value="NZ_AP018558.1"/>
</dbReference>
<feature type="active site" description="Cysteine persulfide intermediate" evidence="1">
    <location>
        <position position="114"/>
    </location>
</feature>
<evidence type="ECO:0000313" key="2">
    <source>
        <dbReference type="EMBL" id="BBD78128.1"/>
    </source>
</evidence>
<dbReference type="GO" id="GO:0097163">
    <property type="term" value="F:sulfur carrier activity"/>
    <property type="evidence" value="ECO:0007669"/>
    <property type="project" value="UniProtKB-UniRule"/>
</dbReference>
<dbReference type="HAMAP" id="MF_00187">
    <property type="entry name" value="FdhD"/>
    <property type="match status" value="1"/>
</dbReference>
<dbReference type="PANTHER" id="PTHR30592:SF4">
    <property type="entry name" value="SULFUR CARRIER PROTEIN FDHD"/>
    <property type="match status" value="1"/>
</dbReference>
<dbReference type="InterPro" id="IPR016193">
    <property type="entry name" value="Cytidine_deaminase-like"/>
</dbReference>
<dbReference type="KEGG" id="htl:HPTL_1872"/>
<dbReference type="GO" id="GO:0016783">
    <property type="term" value="F:sulfurtransferase activity"/>
    <property type="evidence" value="ECO:0007669"/>
    <property type="project" value="InterPro"/>
</dbReference>
<evidence type="ECO:0000313" key="3">
    <source>
        <dbReference type="Proteomes" id="UP000262004"/>
    </source>
</evidence>
<dbReference type="Gene3D" id="3.40.140.10">
    <property type="entry name" value="Cytidine Deaminase, domain 2"/>
    <property type="match status" value="1"/>
</dbReference>
<dbReference type="GO" id="GO:0006777">
    <property type="term" value="P:Mo-molybdopterin cofactor biosynthetic process"/>
    <property type="evidence" value="ECO:0007669"/>
    <property type="project" value="UniProtKB-UniRule"/>
</dbReference>
<sequence>MQNPKPLLSNAQIPLTQTISAWDETGTQREIAIAAERPLTVYVNKREIVTLMTLGAAPEALVIGYLRNQRLVSSLSAIASVQVDWEVESAAVWLHELAALDSDRLMQRTVTTGCGQGTVFGSIMEAVEAASLPTTASIHHEAIGALLEAVRLRPTLYKTAGAIHGCALVAVNETAVAIRYYVEDVGRHNAVDTIAGWMWLDDISAAGHVFYTTGRLTSEMVLKAALMGIPIVVSRSGISAMGYNVAQRLGMTLIGRATGQHYLIYTHPERVVR</sequence>
<dbReference type="GO" id="GO:0005737">
    <property type="term" value="C:cytoplasm"/>
    <property type="evidence" value="ECO:0007669"/>
    <property type="project" value="UniProtKB-SubCell"/>
</dbReference>
<proteinExistence type="inferred from homology"/>
<accession>A0A2Z6E0H8</accession>
<name>A0A2Z6E0H8_HYDTE</name>
<organism evidence="2 3">
    <name type="scientific">Hydrogenophilus thermoluteolus</name>
    <name type="common">Pseudomonas hydrogenothermophila</name>
    <dbReference type="NCBI Taxonomy" id="297"/>
    <lineage>
        <taxon>Bacteria</taxon>
        <taxon>Pseudomonadati</taxon>
        <taxon>Pseudomonadota</taxon>
        <taxon>Hydrogenophilia</taxon>
        <taxon>Hydrogenophilales</taxon>
        <taxon>Hydrogenophilaceae</taxon>
        <taxon>Hydrogenophilus</taxon>
    </lineage>
</organism>
<dbReference type="SUPFAM" id="SSF53927">
    <property type="entry name" value="Cytidine deaminase-like"/>
    <property type="match status" value="1"/>
</dbReference>
<comment type="subcellular location">
    <subcellularLocation>
        <location evidence="1">Cytoplasm</location>
    </subcellularLocation>
</comment>
<dbReference type="PANTHER" id="PTHR30592">
    <property type="entry name" value="FORMATE DEHYDROGENASE"/>
    <property type="match status" value="1"/>
</dbReference>